<name>A0ABP9HM73_9ACTN</name>
<evidence type="ECO:0000256" key="2">
    <source>
        <dbReference type="ARBA" id="ARBA00023002"/>
    </source>
</evidence>
<dbReference type="InterPro" id="IPR050984">
    <property type="entry name" value="Gfo/Idh/MocA_domain"/>
</dbReference>
<dbReference type="Pfam" id="PF01408">
    <property type="entry name" value="GFO_IDH_MocA"/>
    <property type="match status" value="1"/>
</dbReference>
<gene>
    <name evidence="5" type="ORF">GCM10023225_13810</name>
</gene>
<evidence type="ECO:0000259" key="4">
    <source>
        <dbReference type="Pfam" id="PF22725"/>
    </source>
</evidence>
<evidence type="ECO:0000256" key="1">
    <source>
        <dbReference type="ARBA" id="ARBA00010928"/>
    </source>
</evidence>
<dbReference type="SUPFAM" id="SSF55347">
    <property type="entry name" value="Glyceraldehyde-3-phosphate dehydrogenase-like, C-terminal domain"/>
    <property type="match status" value="1"/>
</dbReference>
<dbReference type="Gene3D" id="3.30.360.10">
    <property type="entry name" value="Dihydrodipicolinate Reductase, domain 2"/>
    <property type="match status" value="1"/>
</dbReference>
<dbReference type="PANTHER" id="PTHR22604">
    <property type="entry name" value="OXIDOREDUCTASES"/>
    <property type="match status" value="1"/>
</dbReference>
<accession>A0ABP9HM73</accession>
<organism evidence="5 6">
    <name type="scientific">Kineococcus glutinatus</name>
    <dbReference type="NCBI Taxonomy" id="1070872"/>
    <lineage>
        <taxon>Bacteria</taxon>
        <taxon>Bacillati</taxon>
        <taxon>Actinomycetota</taxon>
        <taxon>Actinomycetes</taxon>
        <taxon>Kineosporiales</taxon>
        <taxon>Kineosporiaceae</taxon>
        <taxon>Kineococcus</taxon>
    </lineage>
</organism>
<sequence>MTTAESAPTATPDPYAGRPVRWGVAATGGIARSFAADLPLLGGSELVAVGSRSAERAEAFAAGLPVAGGAPRPRAHGSYAELFADPDVDVVYVATPHAQHAEVALAAIEAGKHVLVEKAFTLTGAEAREVVAAARGRGVFACEAMWARWQPGVLRLRELVAAGVVGEVRHVSASFGFALPFDPAHRLYDPARGGGALLDLGIYPLSFASMLLGVPQEVRALGVVGATGVDEAVTWTSQHAGGALATGLATLRASVPAAAVVAGSEGRIVLPELFFRPPVLRVERDGAEPETVEVTWEGGGYQFEAAEVERCLRAGLVESPAMPLDETVALMDAMDGIRRQLGVRYPGE</sequence>
<dbReference type="Gene3D" id="3.40.50.720">
    <property type="entry name" value="NAD(P)-binding Rossmann-like Domain"/>
    <property type="match status" value="1"/>
</dbReference>
<dbReference type="SUPFAM" id="SSF51735">
    <property type="entry name" value="NAD(P)-binding Rossmann-fold domains"/>
    <property type="match status" value="1"/>
</dbReference>
<protein>
    <submittedName>
        <fullName evidence="5">Gfo/Idh/MocA family oxidoreductase</fullName>
    </submittedName>
</protein>
<comment type="similarity">
    <text evidence="1">Belongs to the Gfo/Idh/MocA family.</text>
</comment>
<comment type="caution">
    <text evidence="5">The sequence shown here is derived from an EMBL/GenBank/DDBJ whole genome shotgun (WGS) entry which is preliminary data.</text>
</comment>
<dbReference type="Proteomes" id="UP001501195">
    <property type="component" value="Unassembled WGS sequence"/>
</dbReference>
<feature type="domain" description="Gfo/Idh/MocA-like oxidoreductase N-terminal" evidence="3">
    <location>
        <begin position="21"/>
        <end position="139"/>
    </location>
</feature>
<dbReference type="RefSeq" id="WP_345711690.1">
    <property type="nucleotide sequence ID" value="NZ_BAABIL010000180.1"/>
</dbReference>
<dbReference type="EMBL" id="BAABIL010000180">
    <property type="protein sequence ID" value="GAA4973742.1"/>
    <property type="molecule type" value="Genomic_DNA"/>
</dbReference>
<dbReference type="InterPro" id="IPR036291">
    <property type="entry name" value="NAD(P)-bd_dom_sf"/>
</dbReference>
<dbReference type="InterPro" id="IPR055170">
    <property type="entry name" value="GFO_IDH_MocA-like_dom"/>
</dbReference>
<proteinExistence type="inferred from homology"/>
<keyword evidence="6" id="KW-1185">Reference proteome</keyword>
<feature type="domain" description="GFO/IDH/MocA-like oxidoreductase" evidence="4">
    <location>
        <begin position="154"/>
        <end position="268"/>
    </location>
</feature>
<dbReference type="InterPro" id="IPR000683">
    <property type="entry name" value="Gfo/Idh/MocA-like_OxRdtase_N"/>
</dbReference>
<evidence type="ECO:0000259" key="3">
    <source>
        <dbReference type="Pfam" id="PF01408"/>
    </source>
</evidence>
<keyword evidence="2" id="KW-0560">Oxidoreductase</keyword>
<evidence type="ECO:0000313" key="6">
    <source>
        <dbReference type="Proteomes" id="UP001501195"/>
    </source>
</evidence>
<dbReference type="Pfam" id="PF22725">
    <property type="entry name" value="GFO_IDH_MocA_C3"/>
    <property type="match status" value="1"/>
</dbReference>
<evidence type="ECO:0000313" key="5">
    <source>
        <dbReference type="EMBL" id="GAA4973742.1"/>
    </source>
</evidence>
<reference evidence="6" key="1">
    <citation type="journal article" date="2019" name="Int. J. Syst. Evol. Microbiol.">
        <title>The Global Catalogue of Microorganisms (GCM) 10K type strain sequencing project: providing services to taxonomists for standard genome sequencing and annotation.</title>
        <authorList>
            <consortium name="The Broad Institute Genomics Platform"/>
            <consortium name="The Broad Institute Genome Sequencing Center for Infectious Disease"/>
            <person name="Wu L."/>
            <person name="Ma J."/>
        </authorList>
    </citation>
    <scope>NUCLEOTIDE SEQUENCE [LARGE SCALE GENOMIC DNA]</scope>
    <source>
        <strain evidence="6">JCM 18126</strain>
    </source>
</reference>
<dbReference type="PANTHER" id="PTHR22604:SF105">
    <property type="entry name" value="TRANS-1,2-DIHYDROBENZENE-1,2-DIOL DEHYDROGENASE"/>
    <property type="match status" value="1"/>
</dbReference>